<evidence type="ECO:0000313" key="2">
    <source>
        <dbReference type="Proteomes" id="UP001056120"/>
    </source>
</evidence>
<evidence type="ECO:0000313" key="1">
    <source>
        <dbReference type="EMBL" id="KAI3684051.1"/>
    </source>
</evidence>
<dbReference type="Proteomes" id="UP001056120">
    <property type="component" value="Linkage Group LG28"/>
</dbReference>
<sequence>MVDGRGISGKTNILVDPHSDSGDGDFSSVPIRRTSDGEDGMEILPMIVMNKEYTGNFNPVNIENSIFEMQVGGLREWEKLCLNHMHISWPKPWCLATSDPIHWEDIMSSIRQNMMMVPGDATGEPCRLRIQKSIEDVGAIQCNFFTDHDVVVDCLAKWLGSHNLNDHETRRKQAGNEKERSVWLDIDRDACQEEEAIHRQRMKKRKTKGKNPFTSVSHQQTNQGLGAEQGQDTGQKRKFMRVRSTKGRKQDNKWVCDKVHFSQELPAMMSISPLGFNEFRVGKDMVKDAGETQSTWKSRKNRMDILKKEIATKEARLEEIASNINATDTNSALRNSILKMKGSKLVKFSAKLNADGVACIDENMIEAERKPSMEQPSKNNGPHSSYAEMLSGIKQGGSEEKKSNFTNLWNVNNAGVFGHPKNRTQGHNYRERPPKPISTYERNIVKPKSQGMNPDKDGQQDDNKTSGGEVKTCGNSIGSSIGVQADGDTGNVQNEKQKPGRTAQVHVIETRNSFQLLDAEGNIMTDDAMLNDTVYLGGNHSQEINGNWQRKQERVLNTRFRNSLTQDQRFEAKRFVLDKLVPLDSSLSEWSTQLLEYFRQLCSIYEFGDGYLAVSRDRIRSMGREETVYEDDMEDVDSETDGTANMMKSDTITPRPENEPMDSNFEGVNENTHQFGIVGAGKNLGTC</sequence>
<protein>
    <submittedName>
        <fullName evidence="1">Uncharacterized protein</fullName>
    </submittedName>
</protein>
<keyword evidence="2" id="KW-1185">Reference proteome</keyword>
<reference evidence="1 2" key="2">
    <citation type="journal article" date="2022" name="Mol. Ecol. Resour.">
        <title>The genomes of chicory, endive, great burdock and yacon provide insights into Asteraceae paleo-polyploidization history and plant inulin production.</title>
        <authorList>
            <person name="Fan W."/>
            <person name="Wang S."/>
            <person name="Wang H."/>
            <person name="Wang A."/>
            <person name="Jiang F."/>
            <person name="Liu H."/>
            <person name="Zhao H."/>
            <person name="Xu D."/>
            <person name="Zhang Y."/>
        </authorList>
    </citation>
    <scope>NUCLEOTIDE SEQUENCE [LARGE SCALE GENOMIC DNA]</scope>
    <source>
        <strain evidence="2">cv. Yunnan</strain>
        <tissue evidence="1">Leaves</tissue>
    </source>
</reference>
<comment type="caution">
    <text evidence="1">The sequence shown here is derived from an EMBL/GenBank/DDBJ whole genome shotgun (WGS) entry which is preliminary data.</text>
</comment>
<proteinExistence type="predicted"/>
<organism evidence="1 2">
    <name type="scientific">Smallanthus sonchifolius</name>
    <dbReference type="NCBI Taxonomy" id="185202"/>
    <lineage>
        <taxon>Eukaryota</taxon>
        <taxon>Viridiplantae</taxon>
        <taxon>Streptophyta</taxon>
        <taxon>Embryophyta</taxon>
        <taxon>Tracheophyta</taxon>
        <taxon>Spermatophyta</taxon>
        <taxon>Magnoliopsida</taxon>
        <taxon>eudicotyledons</taxon>
        <taxon>Gunneridae</taxon>
        <taxon>Pentapetalae</taxon>
        <taxon>asterids</taxon>
        <taxon>campanulids</taxon>
        <taxon>Asterales</taxon>
        <taxon>Asteraceae</taxon>
        <taxon>Asteroideae</taxon>
        <taxon>Heliantheae alliance</taxon>
        <taxon>Millerieae</taxon>
        <taxon>Smallanthus</taxon>
    </lineage>
</organism>
<gene>
    <name evidence="1" type="ORF">L1987_84574</name>
</gene>
<dbReference type="EMBL" id="CM042045">
    <property type="protein sequence ID" value="KAI3684051.1"/>
    <property type="molecule type" value="Genomic_DNA"/>
</dbReference>
<accession>A0ACB8YG79</accession>
<reference evidence="2" key="1">
    <citation type="journal article" date="2022" name="Mol. Ecol. Resour.">
        <title>The genomes of chicory, endive, great burdock and yacon provide insights into Asteraceae palaeo-polyploidization history and plant inulin production.</title>
        <authorList>
            <person name="Fan W."/>
            <person name="Wang S."/>
            <person name="Wang H."/>
            <person name="Wang A."/>
            <person name="Jiang F."/>
            <person name="Liu H."/>
            <person name="Zhao H."/>
            <person name="Xu D."/>
            <person name="Zhang Y."/>
        </authorList>
    </citation>
    <scope>NUCLEOTIDE SEQUENCE [LARGE SCALE GENOMIC DNA]</scope>
    <source>
        <strain evidence="2">cv. Yunnan</strain>
    </source>
</reference>
<name>A0ACB8YG79_9ASTR</name>